<gene>
    <name evidence="2" type="ORF">MNBD_ACTINO02-874</name>
</gene>
<organism evidence="2">
    <name type="scientific">hydrothermal vent metagenome</name>
    <dbReference type="NCBI Taxonomy" id="652676"/>
    <lineage>
        <taxon>unclassified sequences</taxon>
        <taxon>metagenomes</taxon>
        <taxon>ecological metagenomes</taxon>
    </lineage>
</organism>
<dbReference type="AlphaFoldDB" id="A0A3B0SBN8"/>
<proteinExistence type="predicted"/>
<reference evidence="2" key="1">
    <citation type="submission" date="2018-06" db="EMBL/GenBank/DDBJ databases">
        <authorList>
            <person name="Zhirakovskaya E."/>
        </authorList>
    </citation>
    <scope>NUCLEOTIDE SEQUENCE</scope>
</reference>
<accession>A0A3B0SBN8</accession>
<sequence>MQRFNELLKQLVDAELVDADLHRVESSLEDRARSHDRLNNMRAEMARLRHQLDSEPQPGPPATTHAMRPNR</sequence>
<name>A0A3B0SBN8_9ZZZZ</name>
<dbReference type="EMBL" id="UOEK01000180">
    <property type="protein sequence ID" value="VAW00142.1"/>
    <property type="molecule type" value="Genomic_DNA"/>
</dbReference>
<evidence type="ECO:0000256" key="1">
    <source>
        <dbReference type="SAM" id="MobiDB-lite"/>
    </source>
</evidence>
<feature type="region of interest" description="Disordered" evidence="1">
    <location>
        <begin position="49"/>
        <end position="71"/>
    </location>
</feature>
<protein>
    <submittedName>
        <fullName evidence="2">Uncharacterized protein</fullName>
    </submittedName>
</protein>
<evidence type="ECO:0000313" key="2">
    <source>
        <dbReference type="EMBL" id="VAW00142.1"/>
    </source>
</evidence>